<dbReference type="Pfam" id="PF13578">
    <property type="entry name" value="Methyltransf_24"/>
    <property type="match status" value="1"/>
</dbReference>
<evidence type="ECO:0008006" key="3">
    <source>
        <dbReference type="Google" id="ProtNLM"/>
    </source>
</evidence>
<gene>
    <name evidence="1" type="ORF">AAW01_04475</name>
</gene>
<sequence>MESPLGQIFCSGDGRPVDKWVHYIPIYERYLEHLRGSSFKMLEIGVFQGGSLDMWRSYFGDECTLFGVDIDSKTVDRVSPPNQVRIGSQDDPAFLADVVREMGGLDLVLDDGSHVGKHQWSTFETLFPLLSEGGLYIIEDTHTSYWWQYGGGQMRRRTANNLAKQIIDDMHAWYHKRKQITAAKTQIDAMHIHDSIIVIEKRTRGKPRRVLIETR</sequence>
<dbReference type="AlphaFoldDB" id="A0A0G9MSL4"/>
<dbReference type="PATRIC" id="fig|502682.8.peg.914"/>
<name>A0A0G9MSL4_9SPHN</name>
<reference evidence="1 2" key="1">
    <citation type="submission" date="2015-04" db="EMBL/GenBank/DDBJ databases">
        <title>The draft genome sequence of Erythrobacr gangjinensis K7-2.</title>
        <authorList>
            <person name="Zhuang L."/>
            <person name="Liu Y."/>
            <person name="Shao Z."/>
        </authorList>
    </citation>
    <scope>NUCLEOTIDE SEQUENCE [LARGE SCALE GENOMIC DNA]</scope>
    <source>
        <strain evidence="1 2">K7-2</strain>
    </source>
</reference>
<dbReference type="Gene3D" id="3.40.50.150">
    <property type="entry name" value="Vaccinia Virus protein VP39"/>
    <property type="match status" value="1"/>
</dbReference>
<dbReference type="STRING" id="502682.BMF35_a2319"/>
<evidence type="ECO:0000313" key="1">
    <source>
        <dbReference type="EMBL" id="KLE33680.1"/>
    </source>
</evidence>
<organism evidence="1 2">
    <name type="scientific">Aurantiacibacter gangjinensis</name>
    <dbReference type="NCBI Taxonomy" id="502682"/>
    <lineage>
        <taxon>Bacteria</taxon>
        <taxon>Pseudomonadati</taxon>
        <taxon>Pseudomonadota</taxon>
        <taxon>Alphaproteobacteria</taxon>
        <taxon>Sphingomonadales</taxon>
        <taxon>Erythrobacteraceae</taxon>
        <taxon>Aurantiacibacter</taxon>
    </lineage>
</organism>
<protein>
    <recommendedName>
        <fullName evidence="3">Methyltransferase</fullName>
    </recommendedName>
</protein>
<dbReference type="EMBL" id="LBHC01000001">
    <property type="protein sequence ID" value="KLE33680.1"/>
    <property type="molecule type" value="Genomic_DNA"/>
</dbReference>
<evidence type="ECO:0000313" key="2">
    <source>
        <dbReference type="Proteomes" id="UP000053070"/>
    </source>
</evidence>
<dbReference type="InterPro" id="IPR029063">
    <property type="entry name" value="SAM-dependent_MTases_sf"/>
</dbReference>
<proteinExistence type="predicted"/>
<dbReference type="SUPFAM" id="SSF53335">
    <property type="entry name" value="S-adenosyl-L-methionine-dependent methyltransferases"/>
    <property type="match status" value="1"/>
</dbReference>
<keyword evidence="2" id="KW-1185">Reference proteome</keyword>
<dbReference type="Proteomes" id="UP000053070">
    <property type="component" value="Unassembled WGS sequence"/>
</dbReference>
<comment type="caution">
    <text evidence="1">The sequence shown here is derived from an EMBL/GenBank/DDBJ whole genome shotgun (WGS) entry which is preliminary data.</text>
</comment>
<accession>A0A0G9MSL4</accession>